<protein>
    <recommendedName>
        <fullName evidence="6">WAT1-related protein</fullName>
    </recommendedName>
</protein>
<proteinExistence type="inferred from homology"/>
<comment type="caution">
    <text evidence="8">The sequence shown here is derived from an EMBL/GenBank/DDBJ whole genome shotgun (WGS) entry which is preliminary data.</text>
</comment>
<keyword evidence="4 6" id="KW-1133">Transmembrane helix</keyword>
<sequence length="382" mass="42477">MAELKGCTEWYPFIVMVAVDFSFAVVNILLKKVLDDGMNHLVLITFRLSISTIFLAPIGYFWERNSRPKLTPRILCYLFCSAIVGLVYIQLYIHEFPSSFIVSIIKGISKLLIPCRASLTQYFFLLGIQYTSATFACAFINMVPVTTFIMALPFRIETVNLKSNSGRAKILGSVICVGGALLLTLYKGRPLFKHPHSHAMAPTVSNAIKLRSSRRAERWTIGCLALIVGTLLWSSWFIIQSYVGRRYPCQFSSTAIMSFFGAIQSAALSLLLNRDLSMWALKGKAEIITVLYAGMIGSGLSFVGMAWCVKKRGPVFTAAFSPLVQIMAAMFDIPILHEQLNLGREMQNCASKIAQQAKEIREQEAQLPVITVSCDSSCSETK</sequence>
<evidence type="ECO:0000313" key="9">
    <source>
        <dbReference type="Proteomes" id="UP000436088"/>
    </source>
</evidence>
<dbReference type="InterPro" id="IPR000620">
    <property type="entry name" value="EamA_dom"/>
</dbReference>
<organism evidence="8 9">
    <name type="scientific">Hibiscus syriacus</name>
    <name type="common">Rose of Sharon</name>
    <dbReference type="NCBI Taxonomy" id="106335"/>
    <lineage>
        <taxon>Eukaryota</taxon>
        <taxon>Viridiplantae</taxon>
        <taxon>Streptophyta</taxon>
        <taxon>Embryophyta</taxon>
        <taxon>Tracheophyta</taxon>
        <taxon>Spermatophyta</taxon>
        <taxon>Magnoliopsida</taxon>
        <taxon>eudicotyledons</taxon>
        <taxon>Gunneridae</taxon>
        <taxon>Pentapetalae</taxon>
        <taxon>rosids</taxon>
        <taxon>malvids</taxon>
        <taxon>Malvales</taxon>
        <taxon>Malvaceae</taxon>
        <taxon>Malvoideae</taxon>
        <taxon>Hibiscus</taxon>
    </lineage>
</organism>
<dbReference type="SUPFAM" id="SSF103481">
    <property type="entry name" value="Multidrug resistance efflux transporter EmrE"/>
    <property type="match status" value="1"/>
</dbReference>
<dbReference type="InterPro" id="IPR037185">
    <property type="entry name" value="EmrE-like"/>
</dbReference>
<evidence type="ECO:0000256" key="2">
    <source>
        <dbReference type="ARBA" id="ARBA00007635"/>
    </source>
</evidence>
<gene>
    <name evidence="8" type="ORF">F3Y22_tig00113721pilonHSYRG00056</name>
</gene>
<comment type="subcellular location">
    <subcellularLocation>
        <location evidence="1 6">Membrane</location>
        <topology evidence="1 6">Multi-pass membrane protein</topology>
    </subcellularLocation>
</comment>
<feature type="transmembrane region" description="Helical" evidence="6">
    <location>
        <begin position="12"/>
        <end position="30"/>
    </location>
</feature>
<comment type="similarity">
    <text evidence="2 6">Belongs to the drug/metabolite transporter (DMT) superfamily. Plant drug/metabolite exporter (P-DME) (TC 2.A.7.4) family.</text>
</comment>
<accession>A0A6A2X4L3</accession>
<dbReference type="AlphaFoldDB" id="A0A6A2X4L3"/>
<evidence type="ECO:0000256" key="4">
    <source>
        <dbReference type="ARBA" id="ARBA00022989"/>
    </source>
</evidence>
<evidence type="ECO:0000256" key="3">
    <source>
        <dbReference type="ARBA" id="ARBA00022692"/>
    </source>
</evidence>
<evidence type="ECO:0000259" key="7">
    <source>
        <dbReference type="Pfam" id="PF00892"/>
    </source>
</evidence>
<dbReference type="GO" id="GO:0022857">
    <property type="term" value="F:transmembrane transporter activity"/>
    <property type="evidence" value="ECO:0007669"/>
    <property type="project" value="InterPro"/>
</dbReference>
<feature type="transmembrane region" description="Helical" evidence="6">
    <location>
        <begin position="74"/>
        <end position="93"/>
    </location>
</feature>
<dbReference type="Pfam" id="PF00892">
    <property type="entry name" value="EamA"/>
    <property type="match status" value="1"/>
</dbReference>
<feature type="transmembrane region" description="Helical" evidence="6">
    <location>
        <begin position="42"/>
        <end position="62"/>
    </location>
</feature>
<reference evidence="8" key="1">
    <citation type="submission" date="2019-09" db="EMBL/GenBank/DDBJ databases">
        <title>Draft genome information of white flower Hibiscus syriacus.</title>
        <authorList>
            <person name="Kim Y.-M."/>
        </authorList>
    </citation>
    <scope>NUCLEOTIDE SEQUENCE [LARGE SCALE GENOMIC DNA]</scope>
    <source>
        <strain evidence="8">YM2019G1</strain>
    </source>
</reference>
<feature type="transmembrane region" description="Helical" evidence="6">
    <location>
        <begin position="131"/>
        <end position="156"/>
    </location>
</feature>
<dbReference type="Proteomes" id="UP000436088">
    <property type="component" value="Unassembled WGS sequence"/>
</dbReference>
<feature type="transmembrane region" description="Helical" evidence="6">
    <location>
        <begin position="219"/>
        <end position="239"/>
    </location>
</feature>
<feature type="domain" description="EamA" evidence="7">
    <location>
        <begin position="221"/>
        <end position="342"/>
    </location>
</feature>
<dbReference type="GO" id="GO:0016757">
    <property type="term" value="F:glycosyltransferase activity"/>
    <property type="evidence" value="ECO:0007669"/>
    <property type="project" value="UniProtKB-KW"/>
</dbReference>
<keyword evidence="9" id="KW-1185">Reference proteome</keyword>
<name>A0A6A2X4L3_HIBSY</name>
<dbReference type="InterPro" id="IPR030184">
    <property type="entry name" value="WAT1-related"/>
</dbReference>
<keyword evidence="3 6" id="KW-0812">Transmembrane</keyword>
<feature type="transmembrane region" description="Helical" evidence="6">
    <location>
        <begin position="251"/>
        <end position="273"/>
    </location>
</feature>
<evidence type="ECO:0000256" key="5">
    <source>
        <dbReference type="ARBA" id="ARBA00023136"/>
    </source>
</evidence>
<dbReference type="GO" id="GO:0016020">
    <property type="term" value="C:membrane"/>
    <property type="evidence" value="ECO:0007669"/>
    <property type="project" value="UniProtKB-SubCell"/>
</dbReference>
<dbReference type="PANTHER" id="PTHR31218">
    <property type="entry name" value="WAT1-RELATED PROTEIN"/>
    <property type="match status" value="1"/>
</dbReference>
<dbReference type="EMBL" id="VEPZ02001717">
    <property type="protein sequence ID" value="KAE8661995.1"/>
    <property type="molecule type" value="Genomic_DNA"/>
</dbReference>
<evidence type="ECO:0000256" key="1">
    <source>
        <dbReference type="ARBA" id="ARBA00004141"/>
    </source>
</evidence>
<evidence type="ECO:0000313" key="8">
    <source>
        <dbReference type="EMBL" id="KAE8661995.1"/>
    </source>
</evidence>
<evidence type="ECO:0000256" key="6">
    <source>
        <dbReference type="RuleBase" id="RU363077"/>
    </source>
</evidence>
<keyword evidence="5 6" id="KW-0472">Membrane</keyword>
<feature type="transmembrane region" description="Helical" evidence="6">
    <location>
        <begin position="168"/>
        <end position="186"/>
    </location>
</feature>
<feature type="transmembrane region" description="Helical" evidence="6">
    <location>
        <begin position="285"/>
        <end position="307"/>
    </location>
</feature>